<organism evidence="6 7">
    <name type="scientific">Cutibacterium equinum</name>
    <dbReference type="NCBI Taxonomy" id="3016342"/>
    <lineage>
        <taxon>Bacteria</taxon>
        <taxon>Bacillati</taxon>
        <taxon>Actinomycetota</taxon>
        <taxon>Actinomycetes</taxon>
        <taxon>Propionibacteriales</taxon>
        <taxon>Propionibacteriaceae</taxon>
        <taxon>Cutibacterium</taxon>
    </lineage>
</organism>
<dbReference type="Pfam" id="PF01784">
    <property type="entry name" value="DUF34_NIF3"/>
    <property type="match status" value="1"/>
</dbReference>
<dbReference type="Gene3D" id="3.30.70.120">
    <property type="match status" value="1"/>
</dbReference>
<dbReference type="PIRSF" id="PIRSF037489">
    <property type="entry name" value="UCP037489_NIF3_YqfO"/>
    <property type="match status" value="1"/>
</dbReference>
<dbReference type="Proteomes" id="UP001212097">
    <property type="component" value="Chromosome"/>
</dbReference>
<evidence type="ECO:0000256" key="3">
    <source>
        <dbReference type="ARBA" id="ARBA00022112"/>
    </source>
</evidence>
<dbReference type="EMBL" id="CP115668">
    <property type="protein sequence ID" value="WCC80512.1"/>
    <property type="molecule type" value="Genomic_DNA"/>
</dbReference>
<comment type="subunit">
    <text evidence="2">Homohexamer.</text>
</comment>
<protein>
    <recommendedName>
        <fullName evidence="3 5">GTP cyclohydrolase 1 type 2 homolog</fullName>
    </recommendedName>
</protein>
<dbReference type="InterPro" id="IPR015867">
    <property type="entry name" value="N-reg_PII/ATP_PRibTrfase_C"/>
</dbReference>
<dbReference type="PANTHER" id="PTHR13799">
    <property type="entry name" value="NGG1 INTERACTING FACTOR 3"/>
    <property type="match status" value="1"/>
</dbReference>
<accession>A0ABY7QZP8</accession>
<evidence type="ECO:0000256" key="4">
    <source>
        <dbReference type="ARBA" id="ARBA00022723"/>
    </source>
</evidence>
<dbReference type="Gene3D" id="3.40.1390.30">
    <property type="entry name" value="NIF3 (NGG1p interacting factor 3)-like"/>
    <property type="match status" value="2"/>
</dbReference>
<evidence type="ECO:0000256" key="2">
    <source>
        <dbReference type="ARBA" id="ARBA00011643"/>
    </source>
</evidence>
<keyword evidence="7" id="KW-1185">Reference proteome</keyword>
<dbReference type="InterPro" id="IPR002678">
    <property type="entry name" value="DUF34/NIF3"/>
</dbReference>
<evidence type="ECO:0000256" key="5">
    <source>
        <dbReference type="PIRNR" id="PIRNR037489"/>
    </source>
</evidence>
<name>A0ABY7QZP8_9ACTN</name>
<comment type="similarity">
    <text evidence="1 5">Belongs to the GTP cyclohydrolase I type 2/NIF3 family.</text>
</comment>
<dbReference type="NCBIfam" id="TIGR00486">
    <property type="entry name" value="YbgI_SA1388"/>
    <property type="match status" value="1"/>
</dbReference>
<reference evidence="6 7" key="1">
    <citation type="submission" date="2023-01" db="EMBL/GenBank/DDBJ databases">
        <authorList>
            <person name="Lee S.H."/>
            <person name="Jung H.S."/>
            <person name="Yun J.U."/>
        </authorList>
    </citation>
    <scope>NUCLEOTIDE SEQUENCE [LARGE SCALE GENOMIC DNA]</scope>
    <source>
        <strain evidence="6 7">CBA3108</strain>
    </source>
</reference>
<dbReference type="PANTHER" id="PTHR13799:SF14">
    <property type="entry name" value="GTP CYCLOHYDROLASE 1 TYPE 2 HOMOLOG"/>
    <property type="match status" value="1"/>
</dbReference>
<reference evidence="6 7" key="2">
    <citation type="submission" date="2023-06" db="EMBL/GenBank/DDBJ databases">
        <title>The Gram-positive Non-spore-bearing Anaerobic Bacilli of Human Feces.</title>
        <authorList>
            <person name="Eggerth A.H."/>
        </authorList>
    </citation>
    <scope>NUCLEOTIDE SEQUENCE [LARGE SCALE GENOMIC DNA]</scope>
    <source>
        <strain evidence="6 7">CBA3108</strain>
    </source>
</reference>
<dbReference type="InterPro" id="IPR036069">
    <property type="entry name" value="DUF34/NIF3_sf"/>
</dbReference>
<keyword evidence="4 5" id="KW-0479">Metal-binding</keyword>
<evidence type="ECO:0000313" key="7">
    <source>
        <dbReference type="Proteomes" id="UP001212097"/>
    </source>
</evidence>
<dbReference type="InterPro" id="IPR017221">
    <property type="entry name" value="DUF34/NIF3_bac"/>
</dbReference>
<dbReference type="RefSeq" id="WP_271418692.1">
    <property type="nucleotide sequence ID" value="NZ_CP115668.1"/>
</dbReference>
<gene>
    <name evidence="6" type="ORF">O6R08_03095</name>
</gene>
<evidence type="ECO:0000313" key="6">
    <source>
        <dbReference type="EMBL" id="WCC80512.1"/>
    </source>
</evidence>
<evidence type="ECO:0000256" key="1">
    <source>
        <dbReference type="ARBA" id="ARBA00006964"/>
    </source>
</evidence>
<sequence length="391" mass="41454">MAAETSHTGTSTDVCVTVGRVRDLLDQWYPPSLAASWDAPGLVCGDPDDTVKTVVCALEATDAVVDAAIEAHADMLVVHHPLLMRGATSVAADTAKGRIIHRLIRHRIALMSAHTNADAAVGGVNDVLARLLGVIVERPLEPVTQTVDLWGVQVPVSSAETLRHALFDAGAGRFDGYDQCSFETVGRGQFRPLDGSHPTLGDINEVETVEEVRIHVVAPTSARSSVRSALIAAHPYDVPAYDVTTVDCGTRPGPTTPGIGRVGHLDEPMTLRSFTQRVVERLPRTVWGVRAAGNPDQPVATVALCSGAGDSLLEAAAASGADVYLTSDLRHHPADEHLRAGGPALIDTAHWASESPWCADVARRLHEELGLPCRDLGIRTDPWTIGAAVAQ</sequence>
<dbReference type="SUPFAM" id="SSF102705">
    <property type="entry name" value="NIF3 (NGG1p interacting factor 3)-like"/>
    <property type="match status" value="1"/>
</dbReference>
<proteinExistence type="inferred from homology"/>